<dbReference type="GO" id="GO:0005829">
    <property type="term" value="C:cytosol"/>
    <property type="evidence" value="ECO:0007669"/>
    <property type="project" value="TreeGrafter"/>
</dbReference>
<dbReference type="InterPro" id="IPR002908">
    <property type="entry name" value="Frataxin/CyaY"/>
</dbReference>
<dbReference type="NCBIfam" id="TIGR03421">
    <property type="entry name" value="FeS_CyaY"/>
    <property type="match status" value="1"/>
</dbReference>
<dbReference type="SMART" id="SM01219">
    <property type="entry name" value="Frataxin_Cyay"/>
    <property type="match status" value="1"/>
</dbReference>
<gene>
    <name evidence="4" type="primary">cyaY</name>
    <name evidence="5" type="ORF">SAMN05660772_02263</name>
</gene>
<sequence>MNVAEFHRQVEQTWSYVEEQLDEQEIDVDCDTHGSVFSITFENGQQIVINKQEPLLELWLASKLGGYHFKYRDGQWLTADQQAFFPLLSAALSAYYGETVTIA</sequence>
<dbReference type="PANTHER" id="PTHR16821">
    <property type="entry name" value="FRATAXIN"/>
    <property type="match status" value="1"/>
</dbReference>
<comment type="function">
    <text evidence="4">Involved in iron-sulfur (Fe-S) cluster assembly. May act as a regulator of Fe-S biogenesis.</text>
</comment>
<dbReference type="Gene3D" id="3.30.920.10">
    <property type="entry name" value="Frataxin/CyaY"/>
    <property type="match status" value="1"/>
</dbReference>
<evidence type="ECO:0000256" key="3">
    <source>
        <dbReference type="ARBA" id="ARBA00023004"/>
    </source>
</evidence>
<dbReference type="GO" id="GO:0008199">
    <property type="term" value="F:ferric iron binding"/>
    <property type="evidence" value="ECO:0007669"/>
    <property type="project" value="InterPro"/>
</dbReference>
<dbReference type="Pfam" id="PF01491">
    <property type="entry name" value="Frataxin_Cyay"/>
    <property type="match status" value="1"/>
</dbReference>
<dbReference type="STRING" id="1122938.SAMN05660772_02263"/>
<keyword evidence="2 4" id="KW-0479">Metal-binding</keyword>
<dbReference type="PANTHER" id="PTHR16821:SF2">
    <property type="entry name" value="FRATAXIN, MITOCHONDRIAL"/>
    <property type="match status" value="1"/>
</dbReference>
<evidence type="ECO:0000256" key="4">
    <source>
        <dbReference type="HAMAP-Rule" id="MF_00142"/>
    </source>
</evidence>
<dbReference type="PROSITE" id="PS50810">
    <property type="entry name" value="FRATAXIN_2"/>
    <property type="match status" value="1"/>
</dbReference>
<dbReference type="PROSITE" id="PS01344">
    <property type="entry name" value="FRATAXIN_1"/>
    <property type="match status" value="1"/>
</dbReference>
<keyword evidence="3 4" id="KW-0408">Iron</keyword>
<dbReference type="AlphaFoldDB" id="A0A1W1UTI4"/>
<evidence type="ECO:0000256" key="2">
    <source>
        <dbReference type="ARBA" id="ARBA00022723"/>
    </source>
</evidence>
<comment type="similarity">
    <text evidence="1 4">Belongs to the frataxin family.</text>
</comment>
<proteinExistence type="inferred from homology"/>
<reference evidence="6" key="1">
    <citation type="submission" date="2017-04" db="EMBL/GenBank/DDBJ databases">
        <authorList>
            <person name="Varghese N."/>
            <person name="Submissions S."/>
        </authorList>
    </citation>
    <scope>NUCLEOTIDE SEQUENCE [LARGE SCALE GENOMIC DNA]</scope>
    <source>
        <strain evidence="6">DSM 23072</strain>
    </source>
</reference>
<dbReference type="HAMAP" id="MF_00142">
    <property type="entry name" value="CyaY"/>
    <property type="match status" value="1"/>
</dbReference>
<dbReference type="EMBL" id="FWWV01000014">
    <property type="protein sequence ID" value="SMB84366.1"/>
    <property type="molecule type" value="Genomic_DNA"/>
</dbReference>
<dbReference type="RefSeq" id="WP_084256947.1">
    <property type="nucleotide sequence ID" value="NZ_FWWV01000014.1"/>
</dbReference>
<evidence type="ECO:0000256" key="1">
    <source>
        <dbReference type="ARBA" id="ARBA00008183"/>
    </source>
</evidence>
<dbReference type="InterPro" id="IPR036524">
    <property type="entry name" value="Frataxin/CyaY_sf"/>
</dbReference>
<dbReference type="GO" id="GO:0016226">
    <property type="term" value="P:iron-sulfur cluster assembly"/>
    <property type="evidence" value="ECO:0007669"/>
    <property type="project" value="UniProtKB-UniRule"/>
</dbReference>
<dbReference type="SUPFAM" id="SSF55387">
    <property type="entry name" value="Frataxin/Nqo15-like"/>
    <property type="match status" value="1"/>
</dbReference>
<accession>A0A1W1UTI4</accession>
<dbReference type="Proteomes" id="UP000192408">
    <property type="component" value="Unassembled WGS sequence"/>
</dbReference>
<evidence type="ECO:0000313" key="6">
    <source>
        <dbReference type="Proteomes" id="UP000192408"/>
    </source>
</evidence>
<protein>
    <recommendedName>
        <fullName evidence="4">Iron-sulfur cluster assembly protein CyaY</fullName>
    </recommendedName>
</protein>
<keyword evidence="6" id="KW-1185">Reference proteome</keyword>
<dbReference type="CDD" id="cd00503">
    <property type="entry name" value="Frataxin"/>
    <property type="match status" value="1"/>
</dbReference>
<name>A0A1W1UTI4_9PAST</name>
<dbReference type="GO" id="GO:0008198">
    <property type="term" value="F:ferrous iron binding"/>
    <property type="evidence" value="ECO:0007669"/>
    <property type="project" value="TreeGrafter"/>
</dbReference>
<organism evidence="5 6">
    <name type="scientific">Pasteurella testudinis DSM 23072</name>
    <dbReference type="NCBI Taxonomy" id="1122938"/>
    <lineage>
        <taxon>Bacteria</taxon>
        <taxon>Pseudomonadati</taxon>
        <taxon>Pseudomonadota</taxon>
        <taxon>Gammaproteobacteria</taxon>
        <taxon>Pasteurellales</taxon>
        <taxon>Pasteurellaceae</taxon>
        <taxon>Pasteurella</taxon>
    </lineage>
</organism>
<dbReference type="InterPro" id="IPR020895">
    <property type="entry name" value="Frataxin_CS"/>
</dbReference>
<evidence type="ECO:0000313" key="5">
    <source>
        <dbReference type="EMBL" id="SMB84366.1"/>
    </source>
</evidence>
<dbReference type="InterPro" id="IPR047584">
    <property type="entry name" value="CyaY"/>
</dbReference>